<evidence type="ECO:0000313" key="5">
    <source>
        <dbReference type="EMBL" id="KAE9210164.1"/>
    </source>
</evidence>
<proteinExistence type="predicted"/>
<gene>
    <name evidence="4" type="ORF">PF002_g19869</name>
    <name evidence="6" type="ORF">PF004_g11224</name>
    <name evidence="5" type="ORF">PF005_g11532</name>
    <name evidence="3" type="ORF">PF006_g11229</name>
    <name evidence="7" type="ORF">PF008_g18583</name>
    <name evidence="2" type="ORF">PF010_g12127</name>
</gene>
<evidence type="ECO:0000313" key="11">
    <source>
        <dbReference type="Proteomes" id="UP000476176"/>
    </source>
</evidence>
<dbReference type="EMBL" id="QXFY01001426">
    <property type="protein sequence ID" value="KAE9318118.1"/>
    <property type="molecule type" value="Genomic_DNA"/>
</dbReference>
<accession>A0A6A3XTD8</accession>
<dbReference type="Proteomes" id="UP000476176">
    <property type="component" value="Unassembled WGS sequence"/>
</dbReference>
<reference evidence="8 9" key="1">
    <citation type="submission" date="2018-08" db="EMBL/GenBank/DDBJ databases">
        <title>Genomic investigation of the strawberry pathogen Phytophthora fragariae indicates pathogenicity is determined by transcriptional variation in three key races.</title>
        <authorList>
            <person name="Adams T.M."/>
            <person name="Armitage A.D."/>
            <person name="Sobczyk M.K."/>
            <person name="Bates H.J."/>
            <person name="Dunwell J.M."/>
            <person name="Nellist C.F."/>
            <person name="Harrison R.J."/>
        </authorList>
    </citation>
    <scope>NUCLEOTIDE SEQUENCE [LARGE SCALE GENOMIC DNA]</scope>
    <source>
        <strain evidence="4 9">BC-1</strain>
        <strain evidence="6 11">BC-23</strain>
        <strain evidence="5 8">NOV-27</strain>
        <strain evidence="3 10">NOV-5</strain>
        <strain evidence="7 12">NOV-77</strain>
        <strain evidence="2 13">ONT-3</strain>
    </source>
</reference>
<evidence type="ECO:0008006" key="14">
    <source>
        <dbReference type="Google" id="ProtNLM"/>
    </source>
</evidence>
<evidence type="ECO:0000256" key="1">
    <source>
        <dbReference type="SAM" id="SignalP"/>
    </source>
</evidence>
<dbReference type="EMBL" id="QXGC01000607">
    <property type="protein sequence ID" value="KAE9227890.1"/>
    <property type="molecule type" value="Genomic_DNA"/>
</dbReference>
<evidence type="ECO:0000313" key="9">
    <source>
        <dbReference type="Proteomes" id="UP000440367"/>
    </source>
</evidence>
<dbReference type="EMBL" id="QXGA01000593">
    <property type="protein sequence ID" value="KAE9143769.1"/>
    <property type="molecule type" value="Genomic_DNA"/>
</dbReference>
<organism evidence="4 9">
    <name type="scientific">Phytophthora fragariae</name>
    <dbReference type="NCBI Taxonomy" id="53985"/>
    <lineage>
        <taxon>Eukaryota</taxon>
        <taxon>Sar</taxon>
        <taxon>Stramenopiles</taxon>
        <taxon>Oomycota</taxon>
        <taxon>Peronosporomycetes</taxon>
        <taxon>Peronosporales</taxon>
        <taxon>Peronosporaceae</taxon>
        <taxon>Phytophthora</taxon>
    </lineage>
</organism>
<dbReference type="Proteomes" id="UP000488956">
    <property type="component" value="Unassembled WGS sequence"/>
</dbReference>
<dbReference type="Proteomes" id="UP000440732">
    <property type="component" value="Unassembled WGS sequence"/>
</dbReference>
<evidence type="ECO:0000313" key="13">
    <source>
        <dbReference type="Proteomes" id="UP000488956"/>
    </source>
</evidence>
<dbReference type="Proteomes" id="UP000433483">
    <property type="component" value="Unassembled WGS sequence"/>
</dbReference>
<dbReference type="Proteomes" id="UP000486351">
    <property type="component" value="Unassembled WGS sequence"/>
</dbReference>
<dbReference type="EMBL" id="QXGD01001404">
    <property type="protein sequence ID" value="KAE9206868.1"/>
    <property type="molecule type" value="Genomic_DNA"/>
</dbReference>
<evidence type="ECO:0000313" key="8">
    <source>
        <dbReference type="Proteomes" id="UP000433483"/>
    </source>
</evidence>
<evidence type="ECO:0000313" key="2">
    <source>
        <dbReference type="EMBL" id="KAE9107842.1"/>
    </source>
</evidence>
<sequence>MRALTMFLVGVHWTPSTNSIGWCHICSRYAEAYRGISLREHRIWSHETPLTLDLCNEPILKTCLGNCILYADHHSTATLLT</sequence>
<evidence type="ECO:0000313" key="4">
    <source>
        <dbReference type="EMBL" id="KAE9206868.1"/>
    </source>
</evidence>
<dbReference type="EMBL" id="QXGB01000578">
    <property type="protein sequence ID" value="KAE9210164.1"/>
    <property type="molecule type" value="Genomic_DNA"/>
</dbReference>
<evidence type="ECO:0000313" key="3">
    <source>
        <dbReference type="EMBL" id="KAE9143769.1"/>
    </source>
</evidence>
<feature type="signal peptide" evidence="1">
    <location>
        <begin position="1"/>
        <end position="19"/>
    </location>
</feature>
<evidence type="ECO:0000313" key="12">
    <source>
        <dbReference type="Proteomes" id="UP000486351"/>
    </source>
</evidence>
<dbReference type="AlphaFoldDB" id="A0A6A3XTD8"/>
<protein>
    <recommendedName>
        <fullName evidence="14">Secreted protein</fullName>
    </recommendedName>
</protein>
<keyword evidence="1" id="KW-0732">Signal</keyword>
<evidence type="ECO:0000313" key="10">
    <source>
        <dbReference type="Proteomes" id="UP000440732"/>
    </source>
</evidence>
<comment type="caution">
    <text evidence="4">The sequence shown here is derived from an EMBL/GenBank/DDBJ whole genome shotgun (WGS) entry which is preliminary data.</text>
</comment>
<dbReference type="EMBL" id="QXFX01000667">
    <property type="protein sequence ID" value="KAE9107842.1"/>
    <property type="molecule type" value="Genomic_DNA"/>
</dbReference>
<name>A0A6A3XTD8_9STRA</name>
<keyword evidence="8" id="KW-1185">Reference proteome</keyword>
<dbReference type="Proteomes" id="UP000440367">
    <property type="component" value="Unassembled WGS sequence"/>
</dbReference>
<evidence type="ECO:0000313" key="7">
    <source>
        <dbReference type="EMBL" id="KAE9318118.1"/>
    </source>
</evidence>
<feature type="chain" id="PRO_5036166659" description="Secreted protein" evidence="1">
    <location>
        <begin position="20"/>
        <end position="81"/>
    </location>
</feature>
<evidence type="ECO:0000313" key="6">
    <source>
        <dbReference type="EMBL" id="KAE9227890.1"/>
    </source>
</evidence>